<dbReference type="InterPro" id="IPR000700">
    <property type="entry name" value="PAS-assoc_C"/>
</dbReference>
<evidence type="ECO:0000256" key="1">
    <source>
        <dbReference type="ARBA" id="ARBA00000085"/>
    </source>
</evidence>
<feature type="domain" description="PAC" evidence="9">
    <location>
        <begin position="426"/>
        <end position="478"/>
    </location>
</feature>
<dbReference type="Pfam" id="PF13426">
    <property type="entry name" value="PAS_9"/>
    <property type="match status" value="1"/>
</dbReference>
<feature type="domain" description="PAC" evidence="9">
    <location>
        <begin position="555"/>
        <end position="609"/>
    </location>
</feature>
<gene>
    <name evidence="10" type="ORF">SAMN05421779_101231</name>
</gene>
<accession>A0A1N7IJT4</accession>
<feature type="transmembrane region" description="Helical" evidence="6">
    <location>
        <begin position="24"/>
        <end position="45"/>
    </location>
</feature>
<feature type="domain" description="Histidine kinase" evidence="7">
    <location>
        <begin position="758"/>
        <end position="974"/>
    </location>
</feature>
<dbReference type="GO" id="GO:0006355">
    <property type="term" value="P:regulation of DNA-templated transcription"/>
    <property type="evidence" value="ECO:0007669"/>
    <property type="project" value="InterPro"/>
</dbReference>
<dbReference type="CDD" id="cd00130">
    <property type="entry name" value="PAS"/>
    <property type="match status" value="3"/>
</dbReference>
<evidence type="ECO:0000259" key="9">
    <source>
        <dbReference type="PROSITE" id="PS50113"/>
    </source>
</evidence>
<dbReference type="Pfam" id="PF00512">
    <property type="entry name" value="HisKA"/>
    <property type="match status" value="1"/>
</dbReference>
<dbReference type="InterPro" id="IPR013655">
    <property type="entry name" value="PAS_fold_3"/>
</dbReference>
<evidence type="ECO:0000313" key="11">
    <source>
        <dbReference type="Proteomes" id="UP000185678"/>
    </source>
</evidence>
<name>A0A1N7IJT4_9PROT</name>
<evidence type="ECO:0000259" key="7">
    <source>
        <dbReference type="PROSITE" id="PS50109"/>
    </source>
</evidence>
<dbReference type="Proteomes" id="UP000185678">
    <property type="component" value="Unassembled WGS sequence"/>
</dbReference>
<dbReference type="Pfam" id="PF02518">
    <property type="entry name" value="HATPase_c"/>
    <property type="match status" value="1"/>
</dbReference>
<evidence type="ECO:0000256" key="4">
    <source>
        <dbReference type="ARBA" id="ARBA00022679"/>
    </source>
</evidence>
<feature type="transmembrane region" description="Helical" evidence="6">
    <location>
        <begin position="199"/>
        <end position="221"/>
    </location>
</feature>
<dbReference type="SUPFAM" id="SSF47384">
    <property type="entry name" value="Homodimeric domain of signal transducing histidine kinase"/>
    <property type="match status" value="1"/>
</dbReference>
<dbReference type="NCBIfam" id="TIGR00229">
    <property type="entry name" value="sensory_box"/>
    <property type="match status" value="2"/>
</dbReference>
<dbReference type="RefSeq" id="WP_076398177.1">
    <property type="nucleotide sequence ID" value="NZ_FTOA01000001.1"/>
</dbReference>
<evidence type="ECO:0000259" key="8">
    <source>
        <dbReference type="PROSITE" id="PS50112"/>
    </source>
</evidence>
<dbReference type="InterPro" id="IPR000014">
    <property type="entry name" value="PAS"/>
</dbReference>
<protein>
    <recommendedName>
        <fullName evidence="2">histidine kinase</fullName>
        <ecNumber evidence="2">2.7.13.3</ecNumber>
    </recommendedName>
</protein>
<evidence type="ECO:0000256" key="3">
    <source>
        <dbReference type="ARBA" id="ARBA00022553"/>
    </source>
</evidence>
<dbReference type="SMART" id="SM00387">
    <property type="entry name" value="HATPase_c"/>
    <property type="match status" value="1"/>
</dbReference>
<evidence type="ECO:0000256" key="5">
    <source>
        <dbReference type="ARBA" id="ARBA00022777"/>
    </source>
</evidence>
<evidence type="ECO:0000256" key="6">
    <source>
        <dbReference type="SAM" id="Phobius"/>
    </source>
</evidence>
<dbReference type="InterPro" id="IPR003594">
    <property type="entry name" value="HATPase_dom"/>
</dbReference>
<sequence length="989" mass="110239">MQRETEAGGGPPDRQTRNVTTRTWAVYGVICVIGLALIGGVAFWWQHNEAEMPLEQGHRQLLEGRDVLVALNQLGYEVRGLGLALALADATAGADGLEPAARGITQSLLLIDQTLPLLKRNFPEIVPGIGDIQASLMAYRELVAGVSPGHVVTDAQKDRLKKARLSLAGWEPLLAGFHQSAEQVLQGFVEDHQQQENRVWSGFLLALAGVVAGFLLVLFMWQRRLNKNQLYPFYEQLFQGSYAIELLLDPQDGSILDANPAAVAFYGWDLQALRTMNIQDVNCLSKDEIAREMALARQEQRNHFHFRHRLANGEIRDVEVWSTPFTVEGRAILSSIIHDVTQHRVAERDLERSRQRYRDVVEASVQGFWFVAPRSGLVLDVNQALCELLGCPREDILGKSFISFVHPEDQSGVRERFSLADKTKHRVYDVRLKTAAGDIRHTRFHATSLWSEEHELTGSYAFVDDITERKKAREALQDSQQHLAIVIEAGQIGVWEYYPASNEMWFSPEWKAQLGYLDHEFPNTRQAWDGAVLPEDGALALQSLTSLADRGNQDKTIELSLRYRHRDGHLVYARCCARAVYDAQGAVERFIAAHLDLTSQFENQEMLARINAQTALILDSASNGVLGVDDSGRVTLVNGVGQQMLGMMAQDVIGRPVDQVLRLTDRMGRALAMRGNEGDAACPVSFVLRTGEALSAVEALLWDAQTTQLRAVELGVAPLRWQGQISGAVVSLYDVSSLQQQRQDLERSNNDLEQFAYVASHDLQEPLRTITSYLTLLRRRYSPLLDEDGQTFIATAVDGAYRMSTMIRDLLEYSRVGRKGVEMVPLDLTHITREAVDNLRIAIEDVGADVAIQSDMPLVMADRGQLVSLLQNLVGNAIKYRDPARPVQVWVRAITDGSQGCRVEVEDRGIGIEDSYFERIFQPFQRLHTREKYEGNGIGLAICRKIARLHGGDLTVSSEPGKGSIFTFTLALASAPSPQMPPPAKESEL</sequence>
<dbReference type="PROSITE" id="PS50109">
    <property type="entry name" value="HIS_KIN"/>
    <property type="match status" value="1"/>
</dbReference>
<reference evidence="10 11" key="1">
    <citation type="submission" date="2017-01" db="EMBL/GenBank/DDBJ databases">
        <authorList>
            <person name="Mah S.A."/>
            <person name="Swanson W.J."/>
            <person name="Moy G.W."/>
            <person name="Vacquier V.D."/>
        </authorList>
    </citation>
    <scope>NUCLEOTIDE SEQUENCE [LARGE SCALE GENOMIC DNA]</scope>
    <source>
        <strain evidence="10 11">DSM 11589</strain>
    </source>
</reference>
<dbReference type="InterPro" id="IPR005467">
    <property type="entry name" value="His_kinase_dom"/>
</dbReference>
<feature type="domain" description="PAS" evidence="8">
    <location>
        <begin position="610"/>
        <end position="655"/>
    </location>
</feature>
<dbReference type="FunFam" id="3.30.565.10:FF:000006">
    <property type="entry name" value="Sensor histidine kinase WalK"/>
    <property type="match status" value="1"/>
</dbReference>
<dbReference type="Gene3D" id="3.30.565.10">
    <property type="entry name" value="Histidine kinase-like ATPase, C-terminal domain"/>
    <property type="match status" value="1"/>
</dbReference>
<dbReference type="SMART" id="SM00086">
    <property type="entry name" value="PAC"/>
    <property type="match status" value="4"/>
</dbReference>
<dbReference type="InterPro" id="IPR003661">
    <property type="entry name" value="HisK_dim/P_dom"/>
</dbReference>
<dbReference type="InterPro" id="IPR035965">
    <property type="entry name" value="PAS-like_dom_sf"/>
</dbReference>
<dbReference type="EC" id="2.7.13.3" evidence="2"/>
<dbReference type="Gene3D" id="3.30.450.20">
    <property type="entry name" value="PAS domain"/>
    <property type="match status" value="4"/>
</dbReference>
<dbReference type="SUPFAM" id="SSF55874">
    <property type="entry name" value="ATPase domain of HSP90 chaperone/DNA topoisomerase II/histidine kinase"/>
    <property type="match status" value="1"/>
</dbReference>
<dbReference type="InterPro" id="IPR036890">
    <property type="entry name" value="HATPase_C_sf"/>
</dbReference>
<dbReference type="InterPro" id="IPR013767">
    <property type="entry name" value="PAS_fold"/>
</dbReference>
<feature type="domain" description="PAS" evidence="8">
    <location>
        <begin position="353"/>
        <end position="424"/>
    </location>
</feature>
<dbReference type="SUPFAM" id="SSF55785">
    <property type="entry name" value="PYP-like sensor domain (PAS domain)"/>
    <property type="match status" value="4"/>
</dbReference>
<dbReference type="Pfam" id="PF08447">
    <property type="entry name" value="PAS_3"/>
    <property type="match status" value="1"/>
</dbReference>
<keyword evidence="5" id="KW-0418">Kinase</keyword>
<keyword evidence="6" id="KW-0472">Membrane</keyword>
<dbReference type="PROSITE" id="PS50113">
    <property type="entry name" value="PAC"/>
    <property type="match status" value="2"/>
</dbReference>
<dbReference type="InterPro" id="IPR052162">
    <property type="entry name" value="Sensor_kinase/Photoreceptor"/>
</dbReference>
<dbReference type="EMBL" id="FTOA01000001">
    <property type="protein sequence ID" value="SIS37328.1"/>
    <property type="molecule type" value="Genomic_DNA"/>
</dbReference>
<organism evidence="10 11">
    <name type="scientific">Insolitispirillum peregrinum</name>
    <dbReference type="NCBI Taxonomy" id="80876"/>
    <lineage>
        <taxon>Bacteria</taxon>
        <taxon>Pseudomonadati</taxon>
        <taxon>Pseudomonadota</taxon>
        <taxon>Alphaproteobacteria</taxon>
        <taxon>Rhodospirillales</taxon>
        <taxon>Novispirillaceae</taxon>
        <taxon>Insolitispirillum</taxon>
    </lineage>
</organism>
<dbReference type="Pfam" id="PF00989">
    <property type="entry name" value="PAS"/>
    <property type="match status" value="2"/>
</dbReference>
<keyword evidence="11" id="KW-1185">Reference proteome</keyword>
<keyword evidence="4" id="KW-0808">Transferase</keyword>
<dbReference type="SMART" id="SM00091">
    <property type="entry name" value="PAS"/>
    <property type="match status" value="4"/>
</dbReference>
<dbReference type="STRING" id="80876.SAMN05421779_101231"/>
<dbReference type="PANTHER" id="PTHR43304:SF1">
    <property type="entry name" value="PAC DOMAIN-CONTAINING PROTEIN"/>
    <property type="match status" value="1"/>
</dbReference>
<dbReference type="OrthoDB" id="7313492at2"/>
<comment type="catalytic activity">
    <reaction evidence="1">
        <text>ATP + protein L-histidine = ADP + protein N-phospho-L-histidine.</text>
        <dbReference type="EC" id="2.7.13.3"/>
    </reaction>
</comment>
<dbReference type="PROSITE" id="PS50112">
    <property type="entry name" value="PAS"/>
    <property type="match status" value="2"/>
</dbReference>
<evidence type="ECO:0000256" key="2">
    <source>
        <dbReference type="ARBA" id="ARBA00012438"/>
    </source>
</evidence>
<keyword evidence="6" id="KW-1133">Transmembrane helix</keyword>
<dbReference type="CDD" id="cd00082">
    <property type="entry name" value="HisKA"/>
    <property type="match status" value="1"/>
</dbReference>
<dbReference type="InterPro" id="IPR004358">
    <property type="entry name" value="Sig_transdc_His_kin-like_C"/>
</dbReference>
<keyword evidence="6" id="KW-0812">Transmembrane</keyword>
<dbReference type="PRINTS" id="PR00344">
    <property type="entry name" value="BCTRLSENSOR"/>
</dbReference>
<dbReference type="PANTHER" id="PTHR43304">
    <property type="entry name" value="PHYTOCHROME-LIKE PROTEIN CPH1"/>
    <property type="match status" value="1"/>
</dbReference>
<dbReference type="AlphaFoldDB" id="A0A1N7IJT4"/>
<proteinExistence type="predicted"/>
<dbReference type="InterPro" id="IPR001610">
    <property type="entry name" value="PAC"/>
</dbReference>
<keyword evidence="3" id="KW-0597">Phosphoprotein</keyword>
<dbReference type="InterPro" id="IPR036097">
    <property type="entry name" value="HisK_dim/P_sf"/>
</dbReference>
<dbReference type="Gene3D" id="1.10.287.130">
    <property type="match status" value="1"/>
</dbReference>
<dbReference type="SMART" id="SM00388">
    <property type="entry name" value="HisKA"/>
    <property type="match status" value="1"/>
</dbReference>
<dbReference type="GO" id="GO:0000155">
    <property type="term" value="F:phosphorelay sensor kinase activity"/>
    <property type="evidence" value="ECO:0007669"/>
    <property type="project" value="InterPro"/>
</dbReference>
<evidence type="ECO:0000313" key="10">
    <source>
        <dbReference type="EMBL" id="SIS37328.1"/>
    </source>
</evidence>